<name>A0A9D4D7M5_DREPO</name>
<dbReference type="AlphaFoldDB" id="A0A9D4D7M5"/>
<comment type="caution">
    <text evidence="1">The sequence shown here is derived from an EMBL/GenBank/DDBJ whole genome shotgun (WGS) entry which is preliminary data.</text>
</comment>
<gene>
    <name evidence="1" type="ORF">DPMN_045349</name>
</gene>
<evidence type="ECO:0000313" key="2">
    <source>
        <dbReference type="Proteomes" id="UP000828390"/>
    </source>
</evidence>
<sequence length="66" mass="7027">MVSSVQNAGKQLSDNTIVWVTNNVKSGADVSIVSHLTLQARYGSCAPFLSSDIAGSLWQLCPFSLI</sequence>
<dbReference type="Proteomes" id="UP000828390">
    <property type="component" value="Unassembled WGS sequence"/>
</dbReference>
<reference evidence="1" key="1">
    <citation type="journal article" date="2019" name="bioRxiv">
        <title>The Genome of the Zebra Mussel, Dreissena polymorpha: A Resource for Invasive Species Research.</title>
        <authorList>
            <person name="McCartney M.A."/>
            <person name="Auch B."/>
            <person name="Kono T."/>
            <person name="Mallez S."/>
            <person name="Zhang Y."/>
            <person name="Obille A."/>
            <person name="Becker A."/>
            <person name="Abrahante J.E."/>
            <person name="Garbe J."/>
            <person name="Badalamenti J.P."/>
            <person name="Herman A."/>
            <person name="Mangelson H."/>
            <person name="Liachko I."/>
            <person name="Sullivan S."/>
            <person name="Sone E.D."/>
            <person name="Koren S."/>
            <person name="Silverstein K.A.T."/>
            <person name="Beckman K.B."/>
            <person name="Gohl D.M."/>
        </authorList>
    </citation>
    <scope>NUCLEOTIDE SEQUENCE</scope>
    <source>
        <strain evidence="1">Duluth1</strain>
        <tissue evidence="1">Whole animal</tissue>
    </source>
</reference>
<proteinExistence type="predicted"/>
<reference evidence="1" key="2">
    <citation type="submission" date="2020-11" db="EMBL/GenBank/DDBJ databases">
        <authorList>
            <person name="McCartney M.A."/>
            <person name="Auch B."/>
            <person name="Kono T."/>
            <person name="Mallez S."/>
            <person name="Becker A."/>
            <person name="Gohl D.M."/>
            <person name="Silverstein K.A.T."/>
            <person name="Koren S."/>
            <person name="Bechman K.B."/>
            <person name="Herman A."/>
            <person name="Abrahante J.E."/>
            <person name="Garbe J."/>
        </authorList>
    </citation>
    <scope>NUCLEOTIDE SEQUENCE</scope>
    <source>
        <strain evidence="1">Duluth1</strain>
        <tissue evidence="1">Whole animal</tissue>
    </source>
</reference>
<keyword evidence="2" id="KW-1185">Reference proteome</keyword>
<accession>A0A9D4D7M5</accession>
<evidence type="ECO:0000313" key="1">
    <source>
        <dbReference type="EMBL" id="KAH3738708.1"/>
    </source>
</evidence>
<dbReference type="EMBL" id="JAIWYP010000011">
    <property type="protein sequence ID" value="KAH3738708.1"/>
    <property type="molecule type" value="Genomic_DNA"/>
</dbReference>
<organism evidence="1 2">
    <name type="scientific">Dreissena polymorpha</name>
    <name type="common">Zebra mussel</name>
    <name type="synonym">Mytilus polymorpha</name>
    <dbReference type="NCBI Taxonomy" id="45954"/>
    <lineage>
        <taxon>Eukaryota</taxon>
        <taxon>Metazoa</taxon>
        <taxon>Spiralia</taxon>
        <taxon>Lophotrochozoa</taxon>
        <taxon>Mollusca</taxon>
        <taxon>Bivalvia</taxon>
        <taxon>Autobranchia</taxon>
        <taxon>Heteroconchia</taxon>
        <taxon>Euheterodonta</taxon>
        <taxon>Imparidentia</taxon>
        <taxon>Neoheterodontei</taxon>
        <taxon>Myida</taxon>
        <taxon>Dreissenoidea</taxon>
        <taxon>Dreissenidae</taxon>
        <taxon>Dreissena</taxon>
    </lineage>
</organism>
<protein>
    <submittedName>
        <fullName evidence="1">Uncharacterized protein</fullName>
    </submittedName>
</protein>